<feature type="domain" description="HTH lysR-type" evidence="5">
    <location>
        <begin position="1"/>
        <end position="59"/>
    </location>
</feature>
<keyword evidence="4" id="KW-0804">Transcription</keyword>
<dbReference type="InterPro" id="IPR000847">
    <property type="entry name" value="LysR_HTH_N"/>
</dbReference>
<dbReference type="InterPro" id="IPR058163">
    <property type="entry name" value="LysR-type_TF_proteobact-type"/>
</dbReference>
<dbReference type="CDD" id="cd08422">
    <property type="entry name" value="PBP2_CrgA_like"/>
    <property type="match status" value="1"/>
</dbReference>
<organism evidence="6 7">
    <name type="scientific">Thauera sinica</name>
    <dbReference type="NCBI Taxonomy" id="2665146"/>
    <lineage>
        <taxon>Bacteria</taxon>
        <taxon>Pseudomonadati</taxon>
        <taxon>Pseudomonadota</taxon>
        <taxon>Betaproteobacteria</taxon>
        <taxon>Rhodocyclales</taxon>
        <taxon>Zoogloeaceae</taxon>
        <taxon>Thauera</taxon>
    </lineage>
</organism>
<accession>A0ABW1AMH9</accession>
<reference evidence="7" key="1">
    <citation type="journal article" date="2019" name="Int. J. Syst. Evol. Microbiol.">
        <title>The Global Catalogue of Microorganisms (GCM) 10K type strain sequencing project: providing services to taxonomists for standard genome sequencing and annotation.</title>
        <authorList>
            <consortium name="The Broad Institute Genomics Platform"/>
            <consortium name="The Broad Institute Genome Sequencing Center for Infectious Disease"/>
            <person name="Wu L."/>
            <person name="Ma J."/>
        </authorList>
    </citation>
    <scope>NUCLEOTIDE SEQUENCE [LARGE SCALE GENOMIC DNA]</scope>
    <source>
        <strain evidence="7">SHR3</strain>
    </source>
</reference>
<gene>
    <name evidence="6" type="ORF">ACFPTN_03760</name>
</gene>
<keyword evidence="2" id="KW-0805">Transcription regulation</keyword>
<keyword evidence="7" id="KW-1185">Reference proteome</keyword>
<evidence type="ECO:0000259" key="5">
    <source>
        <dbReference type="PROSITE" id="PS50931"/>
    </source>
</evidence>
<dbReference type="Gene3D" id="1.10.10.10">
    <property type="entry name" value="Winged helix-like DNA-binding domain superfamily/Winged helix DNA-binding domain"/>
    <property type="match status" value="1"/>
</dbReference>
<dbReference type="PROSITE" id="PS50931">
    <property type="entry name" value="HTH_LYSR"/>
    <property type="match status" value="1"/>
</dbReference>
<evidence type="ECO:0000256" key="2">
    <source>
        <dbReference type="ARBA" id="ARBA00023015"/>
    </source>
</evidence>
<dbReference type="Pfam" id="PF00126">
    <property type="entry name" value="HTH_1"/>
    <property type="match status" value="1"/>
</dbReference>
<keyword evidence="3" id="KW-0238">DNA-binding</keyword>
<dbReference type="EMBL" id="JBHSOG010000011">
    <property type="protein sequence ID" value="MFC5768482.1"/>
    <property type="molecule type" value="Genomic_DNA"/>
</dbReference>
<dbReference type="Pfam" id="PF03466">
    <property type="entry name" value="LysR_substrate"/>
    <property type="match status" value="1"/>
</dbReference>
<dbReference type="SUPFAM" id="SSF53850">
    <property type="entry name" value="Periplasmic binding protein-like II"/>
    <property type="match status" value="1"/>
</dbReference>
<comment type="caution">
    <text evidence="6">The sequence shown here is derived from an EMBL/GenBank/DDBJ whole genome shotgun (WGS) entry which is preliminary data.</text>
</comment>
<dbReference type="RefSeq" id="WP_096450632.1">
    <property type="nucleotide sequence ID" value="NZ_JBHSOG010000011.1"/>
</dbReference>
<dbReference type="InterPro" id="IPR036388">
    <property type="entry name" value="WH-like_DNA-bd_sf"/>
</dbReference>
<name>A0ABW1AMH9_9RHOO</name>
<evidence type="ECO:0000313" key="7">
    <source>
        <dbReference type="Proteomes" id="UP001595974"/>
    </source>
</evidence>
<evidence type="ECO:0000256" key="4">
    <source>
        <dbReference type="ARBA" id="ARBA00023163"/>
    </source>
</evidence>
<comment type="similarity">
    <text evidence="1">Belongs to the LysR transcriptional regulatory family.</text>
</comment>
<dbReference type="SUPFAM" id="SSF46785">
    <property type="entry name" value="Winged helix' DNA-binding domain"/>
    <property type="match status" value="1"/>
</dbReference>
<dbReference type="Gene3D" id="3.40.190.290">
    <property type="match status" value="1"/>
</dbReference>
<dbReference type="PANTHER" id="PTHR30537">
    <property type="entry name" value="HTH-TYPE TRANSCRIPTIONAL REGULATOR"/>
    <property type="match status" value="1"/>
</dbReference>
<dbReference type="PANTHER" id="PTHR30537:SF5">
    <property type="entry name" value="HTH-TYPE TRANSCRIPTIONAL ACTIVATOR TTDR-RELATED"/>
    <property type="match status" value="1"/>
</dbReference>
<dbReference type="InterPro" id="IPR036390">
    <property type="entry name" value="WH_DNA-bd_sf"/>
</dbReference>
<evidence type="ECO:0000256" key="3">
    <source>
        <dbReference type="ARBA" id="ARBA00023125"/>
    </source>
</evidence>
<sequence>MDYFNCMDVFVRVAEVGSFAEVARQLGVSKSVVTTRIQQLEHFVGVPLFHRSTRNVRLSEVGQSYYDECSQLVARANQIVEEMRNAKGSPSGLLRVHGLPGLVLGHMSPFLRKFTAKYPGITFDFVVNDAVIDPVKEGFDCVLQIFSPISEDLVQRKLFPVRRIFCASPGYIAGHPPILHPLDLKTHDLGLYSRYPTKDKWVFDDGTEKVEVELLPKFKSNSVHFLREIALEGMAVVCLPTVVAAREVIAGNLVPVLRGYRNPPYWLSAVYPKTQRNSTRLKLFLDHLVIDFPHDPPWDVELIARALLPAVPDV</sequence>
<dbReference type="InterPro" id="IPR005119">
    <property type="entry name" value="LysR_subst-bd"/>
</dbReference>
<evidence type="ECO:0000256" key="1">
    <source>
        <dbReference type="ARBA" id="ARBA00009437"/>
    </source>
</evidence>
<protein>
    <submittedName>
        <fullName evidence="6">LysR family transcriptional regulator</fullName>
    </submittedName>
</protein>
<proteinExistence type="inferred from homology"/>
<evidence type="ECO:0000313" key="6">
    <source>
        <dbReference type="EMBL" id="MFC5768482.1"/>
    </source>
</evidence>
<dbReference type="Proteomes" id="UP001595974">
    <property type="component" value="Unassembled WGS sequence"/>
</dbReference>